<name>A0A8S5UW88_9CAUD</name>
<dbReference type="SUPFAM" id="SSF46785">
    <property type="entry name" value="Winged helix' DNA-binding domain"/>
    <property type="match status" value="1"/>
</dbReference>
<accession>A0A8S5UW88</accession>
<feature type="region of interest" description="Disordered" evidence="1">
    <location>
        <begin position="1"/>
        <end position="43"/>
    </location>
</feature>
<dbReference type="InterPro" id="IPR036390">
    <property type="entry name" value="WH_DNA-bd_sf"/>
</dbReference>
<dbReference type="Gene3D" id="1.10.10.10">
    <property type="entry name" value="Winged helix-like DNA-binding domain superfamily/Winged helix DNA-binding domain"/>
    <property type="match status" value="1"/>
</dbReference>
<feature type="compositionally biased region" description="Low complexity" evidence="1">
    <location>
        <begin position="28"/>
        <end position="38"/>
    </location>
</feature>
<organism evidence="2">
    <name type="scientific">Siphoviridae sp. ctgaU3</name>
    <dbReference type="NCBI Taxonomy" id="2825609"/>
    <lineage>
        <taxon>Viruses</taxon>
        <taxon>Duplodnaviria</taxon>
        <taxon>Heunggongvirae</taxon>
        <taxon>Uroviricota</taxon>
        <taxon>Caudoviricetes</taxon>
    </lineage>
</organism>
<protein>
    <submittedName>
        <fullName evidence="2">Helix-turn-helix domain protein</fullName>
    </submittedName>
</protein>
<dbReference type="Pfam" id="PF13730">
    <property type="entry name" value="HTH_36"/>
    <property type="match status" value="1"/>
</dbReference>
<feature type="compositionally biased region" description="Basic and acidic residues" evidence="1">
    <location>
        <begin position="242"/>
        <end position="264"/>
    </location>
</feature>
<feature type="region of interest" description="Disordered" evidence="1">
    <location>
        <begin position="242"/>
        <end position="277"/>
    </location>
</feature>
<feature type="compositionally biased region" description="Basic and acidic residues" evidence="1">
    <location>
        <begin position="15"/>
        <end position="27"/>
    </location>
</feature>
<feature type="compositionally biased region" description="Low complexity" evidence="1">
    <location>
        <begin position="79"/>
        <end position="90"/>
    </location>
</feature>
<evidence type="ECO:0000256" key="1">
    <source>
        <dbReference type="SAM" id="MobiDB-lite"/>
    </source>
</evidence>
<sequence>MRGGVQKLHPNLIQENKHPPAPHRTDADGTPASPTPAAAGGGQLWTRRQTTRARLLVLTRWLTPARVFCCVPPGRPGPGVRATKLPRVPTNRPPTRQPTQQGEDMEYYNTQVVGAINIRPYWKRHDLTGGDIAVLTALCTWWNCEHIYPSWATIEQRSGQSRRTVADSLKHLAELGIIETRRTPGSPNEYAIHLDALLNHDGLVAAGASSHDRAREQPRTYKPLTPVADRVTEDDIARARAERDEAAAKKQARKAQEAQERTEFNEAYPGTRATARDWQKARRHATAQEIIAGARGYADQCRRRETPARYIRTARRWLEDHDWENYPPAPEADTDDLLGAPRINDKDLIDAEATPELMANIAAMWDNATNN</sequence>
<dbReference type="EMBL" id="BK016153">
    <property type="protein sequence ID" value="DAF98658.1"/>
    <property type="molecule type" value="Genomic_DNA"/>
</dbReference>
<dbReference type="InterPro" id="IPR036388">
    <property type="entry name" value="WH-like_DNA-bd_sf"/>
</dbReference>
<feature type="region of interest" description="Disordered" evidence="1">
    <location>
        <begin position="79"/>
        <end position="101"/>
    </location>
</feature>
<reference evidence="2" key="1">
    <citation type="journal article" date="2021" name="Proc. Natl. Acad. Sci. U.S.A.">
        <title>A Catalog of Tens of Thousands of Viruses from Human Metagenomes Reveals Hidden Associations with Chronic Diseases.</title>
        <authorList>
            <person name="Tisza M.J."/>
            <person name="Buck C.B."/>
        </authorList>
    </citation>
    <scope>NUCLEOTIDE SEQUENCE</scope>
    <source>
        <strain evidence="2">CtgaU3</strain>
    </source>
</reference>
<evidence type="ECO:0000313" key="2">
    <source>
        <dbReference type="EMBL" id="DAF98658.1"/>
    </source>
</evidence>
<proteinExistence type="predicted"/>